<feature type="domain" description="Reverse transcriptase zinc-binding" evidence="1">
    <location>
        <begin position="35"/>
        <end position="112"/>
    </location>
</feature>
<dbReference type="Proteomes" id="UP000525078">
    <property type="component" value="Unassembled WGS sequence"/>
</dbReference>
<protein>
    <recommendedName>
        <fullName evidence="1">Reverse transcriptase zinc-binding domain-containing protein</fullName>
    </recommendedName>
</protein>
<reference evidence="2 3" key="1">
    <citation type="journal article" date="2020" name="bioRxiv">
        <title>Sequence and annotation of 42 cannabis genomes reveals extensive copy number variation in cannabinoid synthesis and pathogen resistance genes.</title>
        <authorList>
            <person name="Mckernan K.J."/>
            <person name="Helbert Y."/>
            <person name="Kane L.T."/>
            <person name="Ebling H."/>
            <person name="Zhang L."/>
            <person name="Liu B."/>
            <person name="Eaton Z."/>
            <person name="Mclaughlin S."/>
            <person name="Kingan S."/>
            <person name="Baybayan P."/>
            <person name="Concepcion G."/>
            <person name="Jordan M."/>
            <person name="Riva A."/>
            <person name="Barbazuk W."/>
            <person name="Harkins T."/>
        </authorList>
    </citation>
    <scope>NUCLEOTIDE SEQUENCE [LARGE SCALE GENOMIC DNA]</scope>
    <source>
        <strain evidence="3">cv. Jamaican Lion 4</strain>
        <tissue evidence="2">Leaf</tissue>
    </source>
</reference>
<comment type="caution">
    <text evidence="2">The sequence shown here is derived from an EMBL/GenBank/DDBJ whole genome shotgun (WGS) entry which is preliminary data.</text>
</comment>
<dbReference type="InterPro" id="IPR026960">
    <property type="entry name" value="RVT-Znf"/>
</dbReference>
<dbReference type="Pfam" id="PF13966">
    <property type="entry name" value="zf-RVT"/>
    <property type="match status" value="1"/>
</dbReference>
<evidence type="ECO:0000313" key="3">
    <source>
        <dbReference type="Proteomes" id="UP000525078"/>
    </source>
</evidence>
<evidence type="ECO:0000259" key="1">
    <source>
        <dbReference type="Pfam" id="PF13966"/>
    </source>
</evidence>
<name>A0A7J6H994_CANSA</name>
<evidence type="ECO:0000313" key="2">
    <source>
        <dbReference type="EMBL" id="KAF4391511.1"/>
    </source>
</evidence>
<accession>A0A7J6H994</accession>
<proteinExistence type="predicted"/>
<organism evidence="2 3">
    <name type="scientific">Cannabis sativa</name>
    <name type="common">Hemp</name>
    <name type="synonym">Marijuana</name>
    <dbReference type="NCBI Taxonomy" id="3483"/>
    <lineage>
        <taxon>Eukaryota</taxon>
        <taxon>Viridiplantae</taxon>
        <taxon>Streptophyta</taxon>
        <taxon>Embryophyta</taxon>
        <taxon>Tracheophyta</taxon>
        <taxon>Spermatophyta</taxon>
        <taxon>Magnoliopsida</taxon>
        <taxon>eudicotyledons</taxon>
        <taxon>Gunneridae</taxon>
        <taxon>Pentapetalae</taxon>
        <taxon>rosids</taxon>
        <taxon>fabids</taxon>
        <taxon>Rosales</taxon>
        <taxon>Cannabaceae</taxon>
        <taxon>Cannabis</taxon>
    </lineage>
</organism>
<dbReference type="AlphaFoldDB" id="A0A7J6H994"/>
<sequence length="123" mass="14609">MDDSWYFKKILSLRETMDEARMCLAVKGNKLRAKMYYDLLVEVDKVDYARAVWDKRIVPKHRFLSSQIANTQLLPRDFLSQIMTISRTLCPVCEVEFETHDHLFFTCSFAKQKREEESPKSNH</sequence>
<gene>
    <name evidence="2" type="ORF">F8388_008915</name>
</gene>
<dbReference type="EMBL" id="JAATIP010000023">
    <property type="protein sequence ID" value="KAF4391511.1"/>
    <property type="molecule type" value="Genomic_DNA"/>
</dbReference>